<dbReference type="InterPro" id="IPR013785">
    <property type="entry name" value="Aldolase_TIM"/>
</dbReference>
<dbReference type="GO" id="GO:0016829">
    <property type="term" value="F:lyase activity"/>
    <property type="evidence" value="ECO:0007669"/>
    <property type="project" value="UniProtKB-KW"/>
</dbReference>
<keyword evidence="3" id="KW-0479">Metal-binding</keyword>
<dbReference type="GO" id="GO:0051536">
    <property type="term" value="F:iron-sulfur cluster binding"/>
    <property type="evidence" value="ECO:0007669"/>
    <property type="project" value="UniProtKB-KW"/>
</dbReference>
<dbReference type="CDD" id="cd01335">
    <property type="entry name" value="Radical_SAM"/>
    <property type="match status" value="1"/>
</dbReference>
<dbReference type="SUPFAM" id="SSF102114">
    <property type="entry name" value="Radical SAM enzymes"/>
    <property type="match status" value="1"/>
</dbReference>
<gene>
    <name evidence="7" type="ORF">SAMN05661012_06336</name>
</gene>
<dbReference type="NCBIfam" id="TIGR02495">
    <property type="entry name" value="NrdG2"/>
    <property type="match status" value="1"/>
</dbReference>
<feature type="domain" description="Radical SAM core" evidence="6">
    <location>
        <begin position="1"/>
        <end position="195"/>
    </location>
</feature>
<dbReference type="InterPro" id="IPR058240">
    <property type="entry name" value="rSAM_sf"/>
</dbReference>
<dbReference type="Gene3D" id="3.20.20.70">
    <property type="entry name" value="Aldolase class I"/>
    <property type="match status" value="1"/>
</dbReference>
<evidence type="ECO:0000256" key="1">
    <source>
        <dbReference type="ARBA" id="ARBA00001966"/>
    </source>
</evidence>
<dbReference type="InterPro" id="IPR007197">
    <property type="entry name" value="rSAM"/>
</dbReference>
<evidence type="ECO:0000313" key="8">
    <source>
        <dbReference type="Proteomes" id="UP000183788"/>
    </source>
</evidence>
<dbReference type="PROSITE" id="PS51918">
    <property type="entry name" value="RADICAL_SAM"/>
    <property type="match status" value="1"/>
</dbReference>
<protein>
    <submittedName>
        <fullName evidence="7">Pyruvate formate lyase activating enzyme</fullName>
    </submittedName>
</protein>
<dbReference type="STRING" id="1004.SAMN05661012_06336"/>
<organism evidence="7 8">
    <name type="scientific">Chitinophaga sancti</name>
    <dbReference type="NCBI Taxonomy" id="1004"/>
    <lineage>
        <taxon>Bacteria</taxon>
        <taxon>Pseudomonadati</taxon>
        <taxon>Bacteroidota</taxon>
        <taxon>Chitinophagia</taxon>
        <taxon>Chitinophagales</taxon>
        <taxon>Chitinophagaceae</taxon>
        <taxon>Chitinophaga</taxon>
    </lineage>
</organism>
<evidence type="ECO:0000256" key="4">
    <source>
        <dbReference type="ARBA" id="ARBA00023004"/>
    </source>
</evidence>
<sequence>MKCLYCYNPGIVLGKGKHSYADALQFLSRRKQLLDGVVLSGGECTSHKELPAFCHALKSAGLLVKIDTNGSNPQMMANLLAQGLVDYVALDYKAPADKYAGITQSSLYTKFEETLQVLMTDRTPFEIRTTVHTSLLNEEDLQEMVDYLTAKGFKGKLYIQHFINDTMTLGRLDNTRNRVDPRKVMSNCIELILRN</sequence>
<dbReference type="AlphaFoldDB" id="A0A1K1SX48"/>
<evidence type="ECO:0000256" key="3">
    <source>
        <dbReference type="ARBA" id="ARBA00022723"/>
    </source>
</evidence>
<proteinExistence type="predicted"/>
<dbReference type="Proteomes" id="UP000183788">
    <property type="component" value="Unassembled WGS sequence"/>
</dbReference>
<keyword evidence="5" id="KW-0411">Iron-sulfur</keyword>
<keyword evidence="7" id="KW-0456">Lyase</keyword>
<evidence type="ECO:0000256" key="2">
    <source>
        <dbReference type="ARBA" id="ARBA00022691"/>
    </source>
</evidence>
<keyword evidence="2" id="KW-0949">S-adenosyl-L-methionine</keyword>
<dbReference type="PANTHER" id="PTHR11228:SF27">
    <property type="entry name" value="GLYCYL-RADICAL ENZYME ACTIVATING ENZYME MJ1227-RELATED"/>
    <property type="match status" value="1"/>
</dbReference>
<dbReference type="InterPro" id="IPR050377">
    <property type="entry name" value="Radical_SAM_PqqE_MftC-like"/>
</dbReference>
<comment type="cofactor">
    <cofactor evidence="1">
        <name>[4Fe-4S] cluster</name>
        <dbReference type="ChEBI" id="CHEBI:49883"/>
    </cofactor>
</comment>
<dbReference type="PANTHER" id="PTHR11228">
    <property type="entry name" value="RADICAL SAM DOMAIN PROTEIN"/>
    <property type="match status" value="1"/>
</dbReference>
<dbReference type="InterPro" id="IPR012840">
    <property type="entry name" value="NrdG2"/>
</dbReference>
<dbReference type="EMBL" id="FPIZ01000038">
    <property type="protein sequence ID" value="SFW88929.1"/>
    <property type="molecule type" value="Genomic_DNA"/>
</dbReference>
<evidence type="ECO:0000259" key="6">
    <source>
        <dbReference type="PROSITE" id="PS51918"/>
    </source>
</evidence>
<dbReference type="GO" id="GO:0046872">
    <property type="term" value="F:metal ion binding"/>
    <property type="evidence" value="ECO:0007669"/>
    <property type="project" value="UniProtKB-KW"/>
</dbReference>
<name>A0A1K1SX48_9BACT</name>
<evidence type="ECO:0000313" key="7">
    <source>
        <dbReference type="EMBL" id="SFW88929.1"/>
    </source>
</evidence>
<reference evidence="7 8" key="1">
    <citation type="submission" date="2016-11" db="EMBL/GenBank/DDBJ databases">
        <authorList>
            <person name="Jaros S."/>
            <person name="Januszkiewicz K."/>
            <person name="Wedrychowicz H."/>
        </authorList>
    </citation>
    <scope>NUCLEOTIDE SEQUENCE [LARGE SCALE GENOMIC DNA]</scope>
    <source>
        <strain evidence="7 8">DSM 784</strain>
    </source>
</reference>
<keyword evidence="4" id="KW-0408">Iron</keyword>
<dbReference type="Pfam" id="PF04055">
    <property type="entry name" value="Radical_SAM"/>
    <property type="match status" value="1"/>
</dbReference>
<accession>A0A1K1SX48</accession>
<keyword evidence="7" id="KW-0670">Pyruvate</keyword>
<evidence type="ECO:0000256" key="5">
    <source>
        <dbReference type="ARBA" id="ARBA00023014"/>
    </source>
</evidence>